<dbReference type="Gene3D" id="1.10.260.40">
    <property type="entry name" value="lambda repressor-like DNA-binding domains"/>
    <property type="match status" value="2"/>
</dbReference>
<dbReference type="GO" id="GO:0003677">
    <property type="term" value="F:DNA binding"/>
    <property type="evidence" value="ECO:0007669"/>
    <property type="project" value="UniProtKB-KW"/>
</dbReference>
<dbReference type="PANTHER" id="PTHR46558">
    <property type="entry name" value="TRACRIPTIONAL REGULATORY PROTEIN-RELATED-RELATED"/>
    <property type="match status" value="1"/>
</dbReference>
<dbReference type="RefSeq" id="WP_015176287.1">
    <property type="nucleotide sequence ID" value="NC_019729.1"/>
</dbReference>
<dbReference type="Pfam" id="PF13560">
    <property type="entry name" value="HTH_31"/>
    <property type="match status" value="1"/>
</dbReference>
<name>K9VHM4_9CYAN</name>
<dbReference type="InterPro" id="IPR001387">
    <property type="entry name" value="Cro/C1-type_HTH"/>
</dbReference>
<dbReference type="Proteomes" id="UP000010478">
    <property type="component" value="Chromosome"/>
</dbReference>
<evidence type="ECO:0000313" key="3">
    <source>
        <dbReference type="EMBL" id="AFZ06997.1"/>
    </source>
</evidence>
<dbReference type="Pfam" id="PF01381">
    <property type="entry name" value="HTH_3"/>
    <property type="match status" value="1"/>
</dbReference>
<proteinExistence type="predicted"/>
<dbReference type="AlphaFoldDB" id="K9VHM4"/>
<reference evidence="3 4" key="1">
    <citation type="submission" date="2012-05" db="EMBL/GenBank/DDBJ databases">
        <title>Finished chromosome of genome of Oscillatoria sp. PCC 7112.</title>
        <authorList>
            <consortium name="US DOE Joint Genome Institute"/>
            <person name="Gugger M."/>
            <person name="Coursin T."/>
            <person name="Rippka R."/>
            <person name="Tandeau De Marsac N."/>
            <person name="Huntemann M."/>
            <person name="Wei C.-L."/>
            <person name="Han J."/>
            <person name="Detter J.C."/>
            <person name="Han C."/>
            <person name="Tapia R."/>
            <person name="Davenport K."/>
            <person name="Daligault H."/>
            <person name="Erkkila T."/>
            <person name="Gu W."/>
            <person name="Munk A.C.C."/>
            <person name="Teshima H."/>
            <person name="Xu Y."/>
            <person name="Chain P."/>
            <person name="Chen A."/>
            <person name="Krypides N."/>
            <person name="Mavromatis K."/>
            <person name="Markowitz V."/>
            <person name="Szeto E."/>
            <person name="Ivanova N."/>
            <person name="Mikhailova N."/>
            <person name="Ovchinnikova G."/>
            <person name="Pagani I."/>
            <person name="Pati A."/>
            <person name="Goodwin L."/>
            <person name="Peters L."/>
            <person name="Pitluck S."/>
            <person name="Woyke T."/>
            <person name="Kerfeld C."/>
        </authorList>
    </citation>
    <scope>NUCLEOTIDE SEQUENCE [LARGE SCALE GENOMIC DNA]</scope>
    <source>
        <strain evidence="3 4">PCC 7112</strain>
    </source>
</reference>
<dbReference type="SUPFAM" id="SSF47413">
    <property type="entry name" value="lambda repressor-like DNA-binding domains"/>
    <property type="match status" value="2"/>
</dbReference>
<dbReference type="KEGG" id="oni:Osc7112_2580"/>
<sequence>MEAKDRETITLKNLRESANLTQPELSRRMGVGIRIIGDWERGESIPRFDRVIALARELGVPLKTLARCMGLDVANIPDDLPALSVLHLSGEVKKRGIVKQASCSVAENSEEKEKSPLRLLREQAGLTRPQVKQHIGVSERMQADWESGKSMPTVENLAALANLYQVSLKTMFEVLGLDVTKIPDDLPSRSPSPNDN</sequence>
<keyword evidence="1" id="KW-0238">DNA-binding</keyword>
<evidence type="ECO:0000313" key="4">
    <source>
        <dbReference type="Proteomes" id="UP000010478"/>
    </source>
</evidence>
<feature type="domain" description="HTH cro/C1-type" evidence="2">
    <location>
        <begin position="11"/>
        <end position="65"/>
    </location>
</feature>
<dbReference type="CDD" id="cd00093">
    <property type="entry name" value="HTH_XRE"/>
    <property type="match status" value="2"/>
</dbReference>
<evidence type="ECO:0000256" key="1">
    <source>
        <dbReference type="ARBA" id="ARBA00023125"/>
    </source>
</evidence>
<dbReference type="EMBL" id="CP003614">
    <property type="protein sequence ID" value="AFZ06997.1"/>
    <property type="molecule type" value="Genomic_DNA"/>
</dbReference>
<protein>
    <submittedName>
        <fullName evidence="3">Helix-turn-helix domain protein</fullName>
    </submittedName>
</protein>
<accession>K9VHM4</accession>
<dbReference type="HOGENOM" id="CLU_1389018_0_0_3"/>
<keyword evidence="4" id="KW-1185">Reference proteome</keyword>
<dbReference type="STRING" id="179408.Osc7112_2580"/>
<dbReference type="InterPro" id="IPR010982">
    <property type="entry name" value="Lambda_DNA-bd_dom_sf"/>
</dbReference>
<dbReference type="eggNOG" id="COG1396">
    <property type="taxonomic scope" value="Bacteria"/>
</dbReference>
<evidence type="ECO:0000259" key="2">
    <source>
        <dbReference type="PROSITE" id="PS50943"/>
    </source>
</evidence>
<dbReference type="PANTHER" id="PTHR46558:SF11">
    <property type="entry name" value="HTH-TYPE TRANSCRIPTIONAL REGULATOR XRE"/>
    <property type="match status" value="1"/>
</dbReference>
<feature type="domain" description="HTH cro/C1-type" evidence="2">
    <location>
        <begin position="117"/>
        <end position="171"/>
    </location>
</feature>
<dbReference type="SMART" id="SM00530">
    <property type="entry name" value="HTH_XRE"/>
    <property type="match status" value="2"/>
</dbReference>
<gene>
    <name evidence="3" type="ORF">Osc7112_2580</name>
</gene>
<dbReference type="PROSITE" id="PS50943">
    <property type="entry name" value="HTH_CROC1"/>
    <property type="match status" value="2"/>
</dbReference>
<organism evidence="3 4">
    <name type="scientific">Phormidium nigroviride PCC 7112</name>
    <dbReference type="NCBI Taxonomy" id="179408"/>
    <lineage>
        <taxon>Bacteria</taxon>
        <taxon>Bacillati</taxon>
        <taxon>Cyanobacteriota</taxon>
        <taxon>Cyanophyceae</taxon>
        <taxon>Oscillatoriophycideae</taxon>
        <taxon>Oscillatoriales</taxon>
        <taxon>Oscillatoriaceae</taxon>
        <taxon>Phormidium</taxon>
    </lineage>
</organism>